<organism evidence="2 3">
    <name type="scientific">Allosphingosinicella humi</name>
    <dbReference type="NCBI Taxonomy" id="2068657"/>
    <lineage>
        <taxon>Bacteria</taxon>
        <taxon>Pseudomonadati</taxon>
        <taxon>Pseudomonadota</taxon>
        <taxon>Alphaproteobacteria</taxon>
        <taxon>Sphingomonadales</taxon>
        <taxon>Sphingomonadaceae</taxon>
        <taxon>Allosphingosinicella</taxon>
    </lineage>
</organism>
<dbReference type="InterPro" id="IPR052917">
    <property type="entry name" value="Stress-Dev_Protein"/>
</dbReference>
<comment type="caution">
    <text evidence="2">The sequence shown here is derived from an EMBL/GenBank/DDBJ whole genome shotgun (WGS) entry which is preliminary data.</text>
</comment>
<protein>
    <submittedName>
        <fullName evidence="2">General stress protein</fullName>
    </submittedName>
</protein>
<dbReference type="RefSeq" id="WP_109270751.1">
    <property type="nucleotide sequence ID" value="NZ_QFFF01000001.1"/>
</dbReference>
<feature type="domain" description="General stress protein FMN-binding split barrel" evidence="1">
    <location>
        <begin position="9"/>
        <end position="162"/>
    </location>
</feature>
<dbReference type="EMBL" id="QFFF01000001">
    <property type="protein sequence ID" value="PWG02612.1"/>
    <property type="molecule type" value="Genomic_DNA"/>
</dbReference>
<evidence type="ECO:0000313" key="2">
    <source>
        <dbReference type="EMBL" id="PWG02612.1"/>
    </source>
</evidence>
<dbReference type="PANTHER" id="PTHR34818">
    <property type="entry name" value="PROTEIN BLI-3"/>
    <property type="match status" value="1"/>
</dbReference>
<dbReference type="Gene3D" id="2.30.110.10">
    <property type="entry name" value="Electron Transport, Fmn-binding Protein, Chain A"/>
    <property type="match status" value="1"/>
</dbReference>
<dbReference type="Pfam" id="PF16242">
    <property type="entry name" value="Pyrid_ox_like"/>
    <property type="match status" value="1"/>
</dbReference>
<name>A0A2U2J2S2_9SPHN</name>
<proteinExistence type="predicted"/>
<accession>A0A2U2J2S2</accession>
<sequence length="175" mass="19370">MTDSQGEARVWELMEKIGFCMLSSLDVPEGRASAAGTNDLLIRSRPMAAHVCREENTIYFLTDADSAKDEDIAARPQVNLAFADTSKQSYVSLTGRAAVSNDREKIRKLFSTPAKAWWDSPEDPSIRVLKVTPHDAQYWDSPGMVRSYIKMAAAAVSDARPDLGDNEKVDMDARV</sequence>
<dbReference type="AlphaFoldDB" id="A0A2U2J2S2"/>
<dbReference type="InterPro" id="IPR012349">
    <property type="entry name" value="Split_barrel_FMN-bd"/>
</dbReference>
<dbReference type="InterPro" id="IPR038725">
    <property type="entry name" value="YdaG_split_barrel_FMN-bd"/>
</dbReference>
<gene>
    <name evidence="2" type="ORF">DF286_06830</name>
</gene>
<dbReference type="OrthoDB" id="1432662at2"/>
<dbReference type="PANTHER" id="PTHR34818:SF1">
    <property type="entry name" value="PROTEIN BLI-3"/>
    <property type="match status" value="1"/>
</dbReference>
<dbReference type="SUPFAM" id="SSF50475">
    <property type="entry name" value="FMN-binding split barrel"/>
    <property type="match status" value="1"/>
</dbReference>
<evidence type="ECO:0000259" key="1">
    <source>
        <dbReference type="Pfam" id="PF16242"/>
    </source>
</evidence>
<evidence type="ECO:0000313" key="3">
    <source>
        <dbReference type="Proteomes" id="UP000245916"/>
    </source>
</evidence>
<dbReference type="Proteomes" id="UP000245916">
    <property type="component" value="Unassembled WGS sequence"/>
</dbReference>
<reference evidence="2 3" key="1">
    <citation type="submission" date="2018-05" db="EMBL/GenBank/DDBJ databases">
        <title>Genome of Sphingosinicella humi QZX222.</title>
        <authorList>
            <person name="Qiao Z."/>
            <person name="Wang G."/>
        </authorList>
    </citation>
    <scope>NUCLEOTIDE SEQUENCE [LARGE SCALE GENOMIC DNA]</scope>
    <source>
        <strain evidence="2 3">QZX222</strain>
    </source>
</reference>
<keyword evidence="3" id="KW-1185">Reference proteome</keyword>